<dbReference type="HOGENOM" id="CLU_139531_0_0_1"/>
<gene>
    <name evidence="1" type="ordered locus">MTR_6g055060</name>
</gene>
<dbReference type="AlphaFoldDB" id="G7KLL0"/>
<dbReference type="PaxDb" id="3880-AES75679"/>
<protein>
    <submittedName>
        <fullName evidence="1">Acid phosphatase/vanadium-dependent haloperoxidase</fullName>
    </submittedName>
</protein>
<reference evidence="2" key="3">
    <citation type="submission" date="2015-04" db="UniProtKB">
        <authorList>
            <consortium name="EnsemblPlants"/>
        </authorList>
    </citation>
    <scope>IDENTIFICATION</scope>
    <source>
        <strain evidence="2">cv. Jemalong A17</strain>
    </source>
</reference>
<evidence type="ECO:0000313" key="3">
    <source>
        <dbReference type="Proteomes" id="UP000002051"/>
    </source>
</evidence>
<dbReference type="Proteomes" id="UP000002051">
    <property type="component" value="Chromosome 6"/>
</dbReference>
<reference evidence="1 3" key="2">
    <citation type="journal article" date="2014" name="BMC Genomics">
        <title>An improved genome release (version Mt4.0) for the model legume Medicago truncatula.</title>
        <authorList>
            <person name="Tang H."/>
            <person name="Krishnakumar V."/>
            <person name="Bidwell S."/>
            <person name="Rosen B."/>
            <person name="Chan A."/>
            <person name="Zhou S."/>
            <person name="Gentzbittel L."/>
            <person name="Childs K.L."/>
            <person name="Yandell M."/>
            <person name="Gundlach H."/>
            <person name="Mayer K.F."/>
            <person name="Schwartz D.C."/>
            <person name="Town C.D."/>
        </authorList>
    </citation>
    <scope>GENOME REANNOTATION</scope>
    <source>
        <strain evidence="1">A17</strain>
        <strain evidence="2 3">cv. Jemalong A17</strain>
    </source>
</reference>
<accession>G7KLL0</accession>
<dbReference type="Pfam" id="PF02681">
    <property type="entry name" value="DUF212"/>
    <property type="match status" value="1"/>
</dbReference>
<dbReference type="EMBL" id="CM001222">
    <property type="protein sequence ID" value="AES75679.1"/>
    <property type="molecule type" value="Genomic_DNA"/>
</dbReference>
<proteinExistence type="predicted"/>
<dbReference type="PANTHER" id="PTHR31446">
    <property type="entry name" value="ACID PHOSPHATASE/VANADIUM-DEPENDENT HALOPEROXIDASE-RELATED PROTEIN"/>
    <property type="match status" value="1"/>
</dbReference>
<dbReference type="EnsemblPlants" id="AES75679">
    <property type="protein sequence ID" value="AES75679"/>
    <property type="gene ID" value="MTR_6g055060"/>
</dbReference>
<name>G7KLL0_MEDTR</name>
<sequence>MYKSTDNPFVDKKQLFKSGGMPSSTEATVSALANAVGFNEGLHGPVFAGVWVLAIIVVHNKICVAERQAQENEILLEITHGGKVISHLQYANDTLCIGESTVYNLWTLKSILRGFEMASGLKINFYKSSLIGVNAPRDFMEVACRCLHCREGCVSFKYLG</sequence>
<dbReference type="PANTHER" id="PTHR31446:SF39">
    <property type="entry name" value="ACID PHOSPHATASE_VANADIUM-DEPENDENT HALOPEROXIDASE-RELATED PROTEIN"/>
    <property type="match status" value="1"/>
</dbReference>
<dbReference type="InterPro" id="IPR003832">
    <property type="entry name" value="DUF212"/>
</dbReference>
<evidence type="ECO:0000313" key="1">
    <source>
        <dbReference type="EMBL" id="AES75679.1"/>
    </source>
</evidence>
<dbReference type="STRING" id="3880.G7KLL0"/>
<dbReference type="eggNOG" id="ENOG502SE5X">
    <property type="taxonomic scope" value="Eukaryota"/>
</dbReference>
<organism evidence="1 3">
    <name type="scientific">Medicago truncatula</name>
    <name type="common">Barrel medic</name>
    <name type="synonym">Medicago tribuloides</name>
    <dbReference type="NCBI Taxonomy" id="3880"/>
    <lineage>
        <taxon>Eukaryota</taxon>
        <taxon>Viridiplantae</taxon>
        <taxon>Streptophyta</taxon>
        <taxon>Embryophyta</taxon>
        <taxon>Tracheophyta</taxon>
        <taxon>Spermatophyta</taxon>
        <taxon>Magnoliopsida</taxon>
        <taxon>eudicotyledons</taxon>
        <taxon>Gunneridae</taxon>
        <taxon>Pentapetalae</taxon>
        <taxon>rosids</taxon>
        <taxon>fabids</taxon>
        <taxon>Fabales</taxon>
        <taxon>Fabaceae</taxon>
        <taxon>Papilionoideae</taxon>
        <taxon>50 kb inversion clade</taxon>
        <taxon>NPAAA clade</taxon>
        <taxon>Hologalegina</taxon>
        <taxon>IRL clade</taxon>
        <taxon>Trifolieae</taxon>
        <taxon>Medicago</taxon>
    </lineage>
</organism>
<keyword evidence="3" id="KW-1185">Reference proteome</keyword>
<evidence type="ECO:0000313" key="2">
    <source>
        <dbReference type="EnsemblPlants" id="AES75679"/>
    </source>
</evidence>
<reference evidence="1 3" key="1">
    <citation type="journal article" date="2011" name="Nature">
        <title>The Medicago genome provides insight into the evolution of rhizobial symbioses.</title>
        <authorList>
            <person name="Young N.D."/>
            <person name="Debelle F."/>
            <person name="Oldroyd G.E."/>
            <person name="Geurts R."/>
            <person name="Cannon S.B."/>
            <person name="Udvardi M.K."/>
            <person name="Benedito V.A."/>
            <person name="Mayer K.F."/>
            <person name="Gouzy J."/>
            <person name="Schoof H."/>
            <person name="Van de Peer Y."/>
            <person name="Proost S."/>
            <person name="Cook D.R."/>
            <person name="Meyers B.C."/>
            <person name="Spannagl M."/>
            <person name="Cheung F."/>
            <person name="De Mita S."/>
            <person name="Krishnakumar V."/>
            <person name="Gundlach H."/>
            <person name="Zhou S."/>
            <person name="Mudge J."/>
            <person name="Bharti A.K."/>
            <person name="Murray J.D."/>
            <person name="Naoumkina M.A."/>
            <person name="Rosen B."/>
            <person name="Silverstein K.A."/>
            <person name="Tang H."/>
            <person name="Rombauts S."/>
            <person name="Zhao P.X."/>
            <person name="Zhou P."/>
            <person name="Barbe V."/>
            <person name="Bardou P."/>
            <person name="Bechner M."/>
            <person name="Bellec A."/>
            <person name="Berger A."/>
            <person name="Berges H."/>
            <person name="Bidwell S."/>
            <person name="Bisseling T."/>
            <person name="Choisne N."/>
            <person name="Couloux A."/>
            <person name="Denny R."/>
            <person name="Deshpande S."/>
            <person name="Dai X."/>
            <person name="Doyle J.J."/>
            <person name="Dudez A.M."/>
            <person name="Farmer A.D."/>
            <person name="Fouteau S."/>
            <person name="Franken C."/>
            <person name="Gibelin C."/>
            <person name="Gish J."/>
            <person name="Goldstein S."/>
            <person name="Gonzalez A.J."/>
            <person name="Green P.J."/>
            <person name="Hallab A."/>
            <person name="Hartog M."/>
            <person name="Hua A."/>
            <person name="Humphray S.J."/>
            <person name="Jeong D.H."/>
            <person name="Jing Y."/>
            <person name="Jocker A."/>
            <person name="Kenton S.M."/>
            <person name="Kim D.J."/>
            <person name="Klee K."/>
            <person name="Lai H."/>
            <person name="Lang C."/>
            <person name="Lin S."/>
            <person name="Macmil S.L."/>
            <person name="Magdelenat G."/>
            <person name="Matthews L."/>
            <person name="McCorrison J."/>
            <person name="Monaghan E.L."/>
            <person name="Mun J.H."/>
            <person name="Najar F.Z."/>
            <person name="Nicholson C."/>
            <person name="Noirot C."/>
            <person name="O'Bleness M."/>
            <person name="Paule C.R."/>
            <person name="Poulain J."/>
            <person name="Prion F."/>
            <person name="Qin B."/>
            <person name="Qu C."/>
            <person name="Retzel E.F."/>
            <person name="Riddle C."/>
            <person name="Sallet E."/>
            <person name="Samain S."/>
            <person name="Samson N."/>
            <person name="Sanders I."/>
            <person name="Saurat O."/>
            <person name="Scarpelli C."/>
            <person name="Schiex T."/>
            <person name="Segurens B."/>
            <person name="Severin A.J."/>
            <person name="Sherrier D.J."/>
            <person name="Shi R."/>
            <person name="Sims S."/>
            <person name="Singer S.R."/>
            <person name="Sinharoy S."/>
            <person name="Sterck L."/>
            <person name="Viollet A."/>
            <person name="Wang B.B."/>
            <person name="Wang K."/>
            <person name="Wang M."/>
            <person name="Wang X."/>
            <person name="Warfsmann J."/>
            <person name="Weissenbach J."/>
            <person name="White D.D."/>
            <person name="White J.D."/>
            <person name="Wiley G.B."/>
            <person name="Wincker P."/>
            <person name="Xing Y."/>
            <person name="Yang L."/>
            <person name="Yao Z."/>
            <person name="Ying F."/>
            <person name="Zhai J."/>
            <person name="Zhou L."/>
            <person name="Zuber A."/>
            <person name="Denarie J."/>
            <person name="Dixon R.A."/>
            <person name="May G.D."/>
            <person name="Schwartz D.C."/>
            <person name="Rogers J."/>
            <person name="Quetier F."/>
            <person name="Town C.D."/>
            <person name="Roe B.A."/>
        </authorList>
    </citation>
    <scope>NUCLEOTIDE SEQUENCE [LARGE SCALE GENOMIC DNA]</scope>
    <source>
        <strain evidence="1">A17</strain>
        <strain evidence="2 3">cv. Jemalong A17</strain>
    </source>
</reference>